<accession>A0A1J8NJA7</accession>
<keyword evidence="2" id="KW-0677">Repeat</keyword>
<organism evidence="8 9">
    <name type="scientific">Candidatus Rickettsiella isopodorum</name>
    <dbReference type="NCBI Taxonomy" id="1225476"/>
    <lineage>
        <taxon>Bacteria</taxon>
        <taxon>Pseudomonadati</taxon>
        <taxon>Pseudomonadota</taxon>
        <taxon>Gammaproteobacteria</taxon>
        <taxon>Legionellales</taxon>
        <taxon>Coxiellaceae</taxon>
        <taxon>Rickettsiella</taxon>
    </lineage>
</organism>
<feature type="domain" description="S1 motif" evidence="7">
    <location>
        <begin position="21"/>
        <end position="87"/>
    </location>
</feature>
<comment type="function">
    <text evidence="6">Binds mRNA; thus facilitating recognition of the initiation point. It is needed to translate mRNA with a short Shine-Dalgarno (SD) purine-rich sequence.</text>
</comment>
<dbReference type="CDD" id="cd05688">
    <property type="entry name" value="S1_RPS1_repeat_ec3"/>
    <property type="match status" value="1"/>
</dbReference>
<comment type="similarity">
    <text evidence="1 6">Belongs to the bacterial ribosomal protein bS1 family.</text>
</comment>
<dbReference type="GO" id="GO:0006412">
    <property type="term" value="P:translation"/>
    <property type="evidence" value="ECO:0007669"/>
    <property type="project" value="InterPro"/>
</dbReference>
<dbReference type="InterPro" id="IPR050437">
    <property type="entry name" value="Ribos_protein_bS1-like"/>
</dbReference>
<evidence type="ECO:0000313" key="9">
    <source>
        <dbReference type="Proteomes" id="UP000183924"/>
    </source>
</evidence>
<reference evidence="8 9" key="1">
    <citation type="submission" date="2016-03" db="EMBL/GenBank/DDBJ databases">
        <title>Comparative genomics of Rickettsiella.</title>
        <authorList>
            <person name="Chandler C."/>
            <person name="Wang Y."/>
        </authorList>
    </citation>
    <scope>NUCLEOTIDE SEQUENCE [LARGE SCALE GENOMIC DNA]</scope>
    <source>
        <strain evidence="8 9">RCFS May 2013</strain>
    </source>
</reference>
<evidence type="ECO:0000256" key="1">
    <source>
        <dbReference type="ARBA" id="ARBA00006767"/>
    </source>
</evidence>
<dbReference type="GO" id="GO:0003729">
    <property type="term" value="F:mRNA binding"/>
    <property type="evidence" value="ECO:0007669"/>
    <property type="project" value="TreeGrafter"/>
</dbReference>
<dbReference type="FunFam" id="2.40.50.140:FF:000018">
    <property type="entry name" value="30S ribosomal protein S1"/>
    <property type="match status" value="1"/>
</dbReference>
<dbReference type="CDD" id="cd04465">
    <property type="entry name" value="S1_RPS1_repeat_ec2_hs2"/>
    <property type="match status" value="1"/>
</dbReference>
<dbReference type="STRING" id="1225476.A1D18_02460"/>
<feature type="domain" description="S1 motif" evidence="7">
    <location>
        <begin position="192"/>
        <end position="260"/>
    </location>
</feature>
<dbReference type="PANTHER" id="PTHR10724">
    <property type="entry name" value="30S RIBOSOMAL PROTEIN S1"/>
    <property type="match status" value="1"/>
</dbReference>
<dbReference type="EMBL" id="LUKY01000032">
    <property type="protein sequence ID" value="OIZ94986.1"/>
    <property type="molecule type" value="Genomic_DNA"/>
</dbReference>
<dbReference type="Gene3D" id="2.40.50.140">
    <property type="entry name" value="Nucleic acid-binding proteins"/>
    <property type="match status" value="6"/>
</dbReference>
<dbReference type="GO" id="GO:0003735">
    <property type="term" value="F:structural constituent of ribosome"/>
    <property type="evidence" value="ECO:0007669"/>
    <property type="project" value="InterPro"/>
</dbReference>
<name>A0A1J8NJA7_9COXI</name>
<dbReference type="CDD" id="cd05687">
    <property type="entry name" value="S1_RPS1_repeat_ec1_hs1"/>
    <property type="match status" value="1"/>
</dbReference>
<dbReference type="PRINTS" id="PR00681">
    <property type="entry name" value="RIBOSOMALS1"/>
</dbReference>
<dbReference type="RefSeq" id="WP_071662247.1">
    <property type="nucleotide sequence ID" value="NZ_LUKY01000032.1"/>
</dbReference>
<evidence type="ECO:0000256" key="5">
    <source>
        <dbReference type="ARBA" id="ARBA00023274"/>
    </source>
</evidence>
<feature type="domain" description="S1 motif" evidence="7">
    <location>
        <begin position="105"/>
        <end position="171"/>
    </location>
</feature>
<keyword evidence="5 6" id="KW-0687">Ribonucleoprotein</keyword>
<dbReference type="InterPro" id="IPR035104">
    <property type="entry name" value="Ribosomal_protein_S1-like"/>
</dbReference>
<dbReference type="Proteomes" id="UP000183924">
    <property type="component" value="Unassembled WGS sequence"/>
</dbReference>
<dbReference type="SUPFAM" id="SSF50249">
    <property type="entry name" value="Nucleic acid-binding proteins"/>
    <property type="match status" value="6"/>
</dbReference>
<dbReference type="PANTHER" id="PTHR10724:SF7">
    <property type="entry name" value="SMALL RIBOSOMAL SUBUNIT PROTEIN BS1C"/>
    <property type="match status" value="1"/>
</dbReference>
<protein>
    <recommendedName>
        <fullName evidence="6">30S ribosomal protein S1</fullName>
    </recommendedName>
</protein>
<evidence type="ECO:0000313" key="8">
    <source>
        <dbReference type="EMBL" id="OIZ94986.1"/>
    </source>
</evidence>
<evidence type="ECO:0000256" key="2">
    <source>
        <dbReference type="ARBA" id="ARBA00022737"/>
    </source>
</evidence>
<dbReference type="FunFam" id="2.40.50.140:FF:000021">
    <property type="entry name" value="30S ribosomal protein S1"/>
    <property type="match status" value="1"/>
</dbReference>
<keyword evidence="9" id="KW-1185">Reference proteome</keyword>
<dbReference type="SMART" id="SM00316">
    <property type="entry name" value="S1"/>
    <property type="match status" value="6"/>
</dbReference>
<dbReference type="FunFam" id="2.40.50.140:FF:000016">
    <property type="entry name" value="30S ribosomal protein S1"/>
    <property type="match status" value="1"/>
</dbReference>
<gene>
    <name evidence="8" type="primary">rpsA</name>
    <name evidence="8" type="ORF">A1D18_02460</name>
</gene>
<dbReference type="CDD" id="cd05689">
    <property type="entry name" value="S1_RPS1_repeat_ec4"/>
    <property type="match status" value="1"/>
</dbReference>
<dbReference type="InterPro" id="IPR003029">
    <property type="entry name" value="S1_domain"/>
</dbReference>
<evidence type="ECO:0000256" key="3">
    <source>
        <dbReference type="ARBA" id="ARBA00022884"/>
    </source>
</evidence>
<sequence length="523" mass="58540">MSESFAQLLEENFSERIFYTGMIITGTVVRIEKDRVVVNANLKSEGLIPIEQFYNEAGELEVKVGDEIDVSIESLEDGFGETRLSREKAKRAEMWTALQRAHDADTVVTGKVTGKVKGGFTVEVGNLRAFLPGSLVDVRPVRDSSIIEGKDLEFKVIKLDPKRNNIVLSRRAVLESEGQAGREQLLTELEEGQVIKGIVKNLADYGAFIDLGGIDGLLHVTDISWKRVKQPSEVLTIGDEIEVVVLKIERDRGRVSLGLKQLVGDPWEDLVKRYPVGTRLKGKVTNVTDYGCFVEIEEGVEGLVHVSEMDWTNKNINPNKIVQAGMEIEVIVLDIDSDRRRISLGIKQCKSNPWEDFANRHAKGERITGKIKSITDFGLFIGLPGNIDGLVHLSDIAWNISGEEAVRKYKKGDELETIILSIDPERERISLGIKQLDTESSHPFDKYSKDQMVKGKITEINDEGMKVDLGNNIEAQLKITEYGEEGETFEVGQEIEARILNLDRKNRHISLSFLPLEEKAVTK</sequence>
<dbReference type="PROSITE" id="PS50126">
    <property type="entry name" value="S1"/>
    <property type="match status" value="6"/>
</dbReference>
<keyword evidence="3 6" id="KW-0694">RNA-binding</keyword>
<dbReference type="NCBIfam" id="NF004952">
    <property type="entry name" value="PRK06299.1-2"/>
    <property type="match status" value="1"/>
</dbReference>
<feature type="domain" description="S1 motif" evidence="7">
    <location>
        <begin position="364"/>
        <end position="434"/>
    </location>
</feature>
<evidence type="ECO:0000256" key="6">
    <source>
        <dbReference type="PIRNR" id="PIRNR002111"/>
    </source>
</evidence>
<dbReference type="NCBIfam" id="TIGR00717">
    <property type="entry name" value="rpsA"/>
    <property type="match status" value="1"/>
</dbReference>
<feature type="domain" description="S1 motif" evidence="7">
    <location>
        <begin position="450"/>
        <end position="514"/>
    </location>
</feature>
<comment type="caution">
    <text evidence="8">The sequence shown here is derived from an EMBL/GenBank/DDBJ whole genome shotgun (WGS) entry which is preliminary data.</text>
</comment>
<dbReference type="PIRSF" id="PIRSF002111">
    <property type="entry name" value="RpsA"/>
    <property type="match status" value="1"/>
</dbReference>
<dbReference type="NCBIfam" id="NF004954">
    <property type="entry name" value="PRK06299.1-4"/>
    <property type="match status" value="1"/>
</dbReference>
<dbReference type="OrthoDB" id="9804077at2"/>
<feature type="domain" description="S1 motif" evidence="7">
    <location>
        <begin position="277"/>
        <end position="347"/>
    </location>
</feature>
<dbReference type="GO" id="GO:0022627">
    <property type="term" value="C:cytosolic small ribosomal subunit"/>
    <property type="evidence" value="ECO:0007669"/>
    <property type="project" value="TreeGrafter"/>
</dbReference>
<dbReference type="FunFam" id="2.40.50.140:FF:000011">
    <property type="entry name" value="30S ribosomal protein S1"/>
    <property type="match status" value="1"/>
</dbReference>
<evidence type="ECO:0000256" key="4">
    <source>
        <dbReference type="ARBA" id="ARBA00022980"/>
    </source>
</evidence>
<dbReference type="Pfam" id="PF00575">
    <property type="entry name" value="S1"/>
    <property type="match status" value="6"/>
</dbReference>
<dbReference type="AlphaFoldDB" id="A0A1J8NJA7"/>
<proteinExistence type="inferred from homology"/>
<evidence type="ECO:0000259" key="7">
    <source>
        <dbReference type="PROSITE" id="PS50126"/>
    </source>
</evidence>
<keyword evidence="4 6" id="KW-0689">Ribosomal protein</keyword>
<dbReference type="InterPro" id="IPR012340">
    <property type="entry name" value="NA-bd_OB-fold"/>
</dbReference>
<dbReference type="InterPro" id="IPR000110">
    <property type="entry name" value="Ribosomal_bS1"/>
</dbReference>